<dbReference type="InterPro" id="IPR012674">
    <property type="entry name" value="Calycin"/>
</dbReference>
<name>A0A8D8S725_9HEMI</name>
<evidence type="ECO:0000313" key="1">
    <source>
        <dbReference type="EMBL" id="CAG6664449.1"/>
    </source>
</evidence>
<reference evidence="1" key="1">
    <citation type="submission" date="2021-05" db="EMBL/GenBank/DDBJ databases">
        <authorList>
            <person name="Alioto T."/>
            <person name="Alioto T."/>
            <person name="Gomez Garrido J."/>
        </authorList>
    </citation>
    <scope>NUCLEOTIDE SEQUENCE</scope>
</reference>
<sequence length="110" mass="12979">MIFIKGHLPQFQIPSAQFKRLKAKRNWNWGRCPSIKIMSEFKHDWFAGKTWYEYKRSGVPEWEKGTTCNKLYYNGPFSPKQSKMIFSKPDGFTGLAELFNKEHKKTAGRN</sequence>
<protein>
    <submittedName>
        <fullName evidence="1">Uncharacterized protein</fullName>
    </submittedName>
</protein>
<dbReference type="EMBL" id="HBUF01207742">
    <property type="protein sequence ID" value="CAG6664450.1"/>
    <property type="molecule type" value="Transcribed_RNA"/>
</dbReference>
<dbReference type="Gene3D" id="2.40.128.20">
    <property type="match status" value="1"/>
</dbReference>
<dbReference type="AlphaFoldDB" id="A0A8D8S725"/>
<accession>A0A8D8S725</accession>
<proteinExistence type="predicted"/>
<dbReference type="EMBL" id="HBUF01207741">
    <property type="protein sequence ID" value="CAG6664449.1"/>
    <property type="molecule type" value="Transcribed_RNA"/>
</dbReference>
<organism evidence="1">
    <name type="scientific">Cacopsylla melanoneura</name>
    <dbReference type="NCBI Taxonomy" id="428564"/>
    <lineage>
        <taxon>Eukaryota</taxon>
        <taxon>Metazoa</taxon>
        <taxon>Ecdysozoa</taxon>
        <taxon>Arthropoda</taxon>
        <taxon>Hexapoda</taxon>
        <taxon>Insecta</taxon>
        <taxon>Pterygota</taxon>
        <taxon>Neoptera</taxon>
        <taxon>Paraneoptera</taxon>
        <taxon>Hemiptera</taxon>
        <taxon>Sternorrhyncha</taxon>
        <taxon>Psylloidea</taxon>
        <taxon>Psyllidae</taxon>
        <taxon>Psyllinae</taxon>
        <taxon>Cacopsylla</taxon>
    </lineage>
</organism>